<keyword evidence="2" id="KW-0808">Transferase</keyword>
<evidence type="ECO:0000256" key="6">
    <source>
        <dbReference type="SAM" id="MobiDB-lite"/>
    </source>
</evidence>
<evidence type="ECO:0000256" key="4">
    <source>
        <dbReference type="ARBA" id="ARBA00022777"/>
    </source>
</evidence>
<dbReference type="GO" id="GO:0016301">
    <property type="term" value="F:kinase activity"/>
    <property type="evidence" value="ECO:0007669"/>
    <property type="project" value="UniProtKB-KW"/>
</dbReference>
<dbReference type="CDD" id="cd01167">
    <property type="entry name" value="bac_FRK"/>
    <property type="match status" value="1"/>
</dbReference>
<name>A0A1T5IDQ9_9MICO</name>
<dbReference type="InterPro" id="IPR011611">
    <property type="entry name" value="PfkB_dom"/>
</dbReference>
<evidence type="ECO:0000313" key="9">
    <source>
        <dbReference type="Proteomes" id="UP000190857"/>
    </source>
</evidence>
<dbReference type="GO" id="GO:0005524">
    <property type="term" value="F:ATP binding"/>
    <property type="evidence" value="ECO:0007669"/>
    <property type="project" value="UniProtKB-KW"/>
</dbReference>
<dbReference type="Pfam" id="PF00294">
    <property type="entry name" value="PfkB"/>
    <property type="match status" value="1"/>
</dbReference>
<dbReference type="InterPro" id="IPR002173">
    <property type="entry name" value="Carboh/pur_kinase_PfkB_CS"/>
</dbReference>
<dbReference type="OrthoDB" id="9795789at2"/>
<evidence type="ECO:0000313" key="8">
    <source>
        <dbReference type="EMBL" id="SKC37289.1"/>
    </source>
</evidence>
<protein>
    <submittedName>
        <fullName evidence="8">Fructokinase</fullName>
    </submittedName>
</protein>
<dbReference type="Proteomes" id="UP000190857">
    <property type="component" value="Unassembled WGS sequence"/>
</dbReference>
<dbReference type="InterPro" id="IPR050306">
    <property type="entry name" value="PfkB_Carbo_kinase"/>
</dbReference>
<dbReference type="RefSeq" id="WP_079726543.1">
    <property type="nucleotide sequence ID" value="NZ_FUZP01000001.1"/>
</dbReference>
<keyword evidence="4 8" id="KW-0418">Kinase</keyword>
<dbReference type="Gene3D" id="3.40.1190.20">
    <property type="match status" value="1"/>
</dbReference>
<keyword evidence="9" id="KW-1185">Reference proteome</keyword>
<dbReference type="PROSITE" id="PS00584">
    <property type="entry name" value="PFKB_KINASES_2"/>
    <property type="match status" value="1"/>
</dbReference>
<evidence type="ECO:0000256" key="1">
    <source>
        <dbReference type="ARBA" id="ARBA00010688"/>
    </source>
</evidence>
<dbReference type="PANTHER" id="PTHR43085:SF1">
    <property type="entry name" value="PSEUDOURIDINE KINASE-RELATED"/>
    <property type="match status" value="1"/>
</dbReference>
<gene>
    <name evidence="8" type="ORF">SAMN06309945_0308</name>
</gene>
<reference evidence="8 9" key="1">
    <citation type="submission" date="2017-02" db="EMBL/GenBank/DDBJ databases">
        <authorList>
            <person name="Peterson S.W."/>
        </authorList>
    </citation>
    <scope>NUCLEOTIDE SEQUENCE [LARGE SCALE GENOMIC DNA]</scope>
    <source>
        <strain evidence="8 9">VKM Ac-2059</strain>
    </source>
</reference>
<dbReference type="EMBL" id="FUZP01000001">
    <property type="protein sequence ID" value="SKC37289.1"/>
    <property type="molecule type" value="Genomic_DNA"/>
</dbReference>
<proteinExistence type="inferred from homology"/>
<dbReference type="STRING" id="123320.SAMN06309945_0308"/>
<evidence type="ECO:0000256" key="2">
    <source>
        <dbReference type="ARBA" id="ARBA00022679"/>
    </source>
</evidence>
<comment type="similarity">
    <text evidence="1">Belongs to the carbohydrate kinase PfkB family.</text>
</comment>
<feature type="region of interest" description="Disordered" evidence="6">
    <location>
        <begin position="1"/>
        <end position="33"/>
    </location>
</feature>
<accession>A0A1T5IDQ9</accession>
<evidence type="ECO:0000259" key="7">
    <source>
        <dbReference type="Pfam" id="PF00294"/>
    </source>
</evidence>
<dbReference type="InterPro" id="IPR029056">
    <property type="entry name" value="Ribokinase-like"/>
</dbReference>
<keyword evidence="5" id="KW-0067">ATP-binding</keyword>
<organism evidence="8 9">
    <name type="scientific">Okibacterium fritillariae</name>
    <dbReference type="NCBI Taxonomy" id="123320"/>
    <lineage>
        <taxon>Bacteria</taxon>
        <taxon>Bacillati</taxon>
        <taxon>Actinomycetota</taxon>
        <taxon>Actinomycetes</taxon>
        <taxon>Micrococcales</taxon>
        <taxon>Microbacteriaceae</taxon>
        <taxon>Okibacterium</taxon>
    </lineage>
</organism>
<sequence>MSEVASPDGVSASASSAQHVADRGPDLSASPGQPRIVVVGETLIDRVLWANGESEDAPGGSPANVALTLGRWARHPELVTMLGADASGDTVRAWLAESGVAVVSSAEGPGEPIMTSVATARLDTSGAASYEFDLRWQLDRRSVGRSDILHVGSVGAFLLPGAEDVSAVVAERSPQSLITFDPNIRPALIADADADAVRARVDDLIRAADVVKLSDEDLEWLRPGADPLDAARDWQRSGPALVVVTRGASGATAVTSHGDLTVPSERTSVVDTIGAGDTFMAGLIEGLVRADLATASARPRLHDMSLATVDRMLRLSARAAAITVSRRGANPPWLHELGGSSPAA</sequence>
<dbReference type="PANTHER" id="PTHR43085">
    <property type="entry name" value="HEXOKINASE FAMILY MEMBER"/>
    <property type="match status" value="1"/>
</dbReference>
<dbReference type="SUPFAM" id="SSF53613">
    <property type="entry name" value="Ribokinase-like"/>
    <property type="match status" value="1"/>
</dbReference>
<feature type="domain" description="Carbohydrate kinase PfkB" evidence="7">
    <location>
        <begin position="35"/>
        <end position="332"/>
    </location>
</feature>
<evidence type="ECO:0000256" key="5">
    <source>
        <dbReference type="ARBA" id="ARBA00022840"/>
    </source>
</evidence>
<keyword evidence="3" id="KW-0547">Nucleotide-binding</keyword>
<dbReference type="AlphaFoldDB" id="A0A1T5IDQ9"/>
<evidence type="ECO:0000256" key="3">
    <source>
        <dbReference type="ARBA" id="ARBA00022741"/>
    </source>
</evidence>